<evidence type="ECO:0000313" key="3">
    <source>
        <dbReference type="Proteomes" id="UP000680045"/>
    </source>
</evidence>
<gene>
    <name evidence="2" type="ORF">KEH51_05145</name>
</gene>
<feature type="domain" description="Resolvase/invertase-type recombinase catalytic" evidence="1">
    <location>
        <begin position="28"/>
        <end position="115"/>
    </location>
</feature>
<dbReference type="InterPro" id="IPR036162">
    <property type="entry name" value="Resolvase-like_N_sf"/>
</dbReference>
<dbReference type="SUPFAM" id="SSF53041">
    <property type="entry name" value="Resolvase-like"/>
    <property type="match status" value="1"/>
</dbReference>
<dbReference type="GO" id="GO:0003677">
    <property type="term" value="F:DNA binding"/>
    <property type="evidence" value="ECO:0007669"/>
    <property type="project" value="InterPro"/>
</dbReference>
<accession>A0A941FHA3</accession>
<reference evidence="2" key="1">
    <citation type="submission" date="2021-04" db="EMBL/GenBank/DDBJ databases">
        <title>Whole genome sequencing of Enterococci isolates from hospitalized patients.</title>
        <authorList>
            <person name="Ogoti B.M."/>
            <person name="Onyambu F.G."/>
        </authorList>
    </citation>
    <scope>NUCLEOTIDE SEQUENCE</scope>
    <source>
        <strain evidence="2">242</strain>
    </source>
</reference>
<dbReference type="InterPro" id="IPR006119">
    <property type="entry name" value="Resolv_N"/>
</dbReference>
<dbReference type="Gene3D" id="3.40.50.1390">
    <property type="entry name" value="Resolvase, N-terminal catalytic domain"/>
    <property type="match status" value="1"/>
</dbReference>
<dbReference type="AlphaFoldDB" id="A0A941FHA3"/>
<organism evidence="2 3">
    <name type="scientific">Peribacillus frigoritolerans</name>
    <dbReference type="NCBI Taxonomy" id="450367"/>
    <lineage>
        <taxon>Bacteria</taxon>
        <taxon>Bacillati</taxon>
        <taxon>Bacillota</taxon>
        <taxon>Bacilli</taxon>
        <taxon>Bacillales</taxon>
        <taxon>Bacillaceae</taxon>
        <taxon>Peribacillus</taxon>
    </lineage>
</organism>
<dbReference type="Pfam" id="PF00239">
    <property type="entry name" value="Resolvase"/>
    <property type="match status" value="1"/>
</dbReference>
<sequence length="146" mass="17092">MVTEEERPELEIVELPWHLYKDPVKLATGYIRWSDEKQTKGFSLSIQEREITIKAKSLGFSVVVIFVEAATSAFHNNANKREKMNEMKEFILGNPNANTVIFYDESRVTRLIADFYLDFILPIRQKSRNSSYFPQKWRLSGMKIIL</sequence>
<protein>
    <submittedName>
        <fullName evidence="2">Recombinase family protein</fullName>
    </submittedName>
</protein>
<dbReference type="Proteomes" id="UP000680045">
    <property type="component" value="Unassembled WGS sequence"/>
</dbReference>
<dbReference type="EMBL" id="JAGTPW010000006">
    <property type="protein sequence ID" value="MBR8644240.1"/>
    <property type="molecule type" value="Genomic_DNA"/>
</dbReference>
<dbReference type="GO" id="GO:0000150">
    <property type="term" value="F:DNA strand exchange activity"/>
    <property type="evidence" value="ECO:0007669"/>
    <property type="project" value="InterPro"/>
</dbReference>
<proteinExistence type="predicted"/>
<comment type="caution">
    <text evidence="2">The sequence shown here is derived from an EMBL/GenBank/DDBJ whole genome shotgun (WGS) entry which is preliminary data.</text>
</comment>
<evidence type="ECO:0000313" key="2">
    <source>
        <dbReference type="EMBL" id="MBR8644240.1"/>
    </source>
</evidence>
<name>A0A941FHA3_9BACI</name>
<evidence type="ECO:0000259" key="1">
    <source>
        <dbReference type="Pfam" id="PF00239"/>
    </source>
</evidence>